<evidence type="ECO:0000256" key="1">
    <source>
        <dbReference type="ARBA" id="ARBA00009986"/>
    </source>
</evidence>
<proteinExistence type="inferred from homology"/>
<dbReference type="GO" id="GO:0005739">
    <property type="term" value="C:mitochondrion"/>
    <property type="evidence" value="ECO:0007669"/>
    <property type="project" value="TreeGrafter"/>
</dbReference>
<name>A0A0H1BHG8_9EURO</name>
<evidence type="ECO:0000259" key="2">
    <source>
        <dbReference type="Pfam" id="PF00171"/>
    </source>
</evidence>
<dbReference type="Gene3D" id="3.40.309.10">
    <property type="entry name" value="Aldehyde Dehydrogenase, Chain A, domain 2"/>
    <property type="match status" value="1"/>
</dbReference>
<dbReference type="GO" id="GO:0006574">
    <property type="term" value="P:L-valine catabolic process"/>
    <property type="evidence" value="ECO:0007669"/>
    <property type="project" value="TreeGrafter"/>
</dbReference>
<dbReference type="OrthoDB" id="310895at2759"/>
<protein>
    <submittedName>
        <fullName evidence="3">Malonate-semialdehyde dehydrogenase (Acetylating)/methylmalonate-semialdehyde dehydrogenase</fullName>
    </submittedName>
</protein>
<dbReference type="InterPro" id="IPR016161">
    <property type="entry name" value="Ald_DH/histidinol_DH"/>
</dbReference>
<feature type="domain" description="Aldehyde dehydrogenase" evidence="2">
    <location>
        <begin position="7"/>
        <end position="53"/>
    </location>
</feature>
<keyword evidence="4" id="KW-1185">Reference proteome</keyword>
<dbReference type="InterPro" id="IPR010061">
    <property type="entry name" value="MeMal-semiAld_DH"/>
</dbReference>
<dbReference type="Proteomes" id="UP000053573">
    <property type="component" value="Unassembled WGS sequence"/>
</dbReference>
<gene>
    <name evidence="3" type="ORF">EMPG_14141</name>
</gene>
<dbReference type="InterPro" id="IPR016163">
    <property type="entry name" value="Ald_DH_C"/>
</dbReference>
<dbReference type="PANTHER" id="PTHR43866:SF3">
    <property type="entry name" value="METHYLMALONATE-SEMIALDEHYDE DEHYDROGENASE [ACYLATING], MITOCHONDRIAL"/>
    <property type="match status" value="1"/>
</dbReference>
<organism evidence="3 4">
    <name type="scientific">Blastomyces silverae</name>
    <dbReference type="NCBI Taxonomy" id="2060906"/>
    <lineage>
        <taxon>Eukaryota</taxon>
        <taxon>Fungi</taxon>
        <taxon>Dikarya</taxon>
        <taxon>Ascomycota</taxon>
        <taxon>Pezizomycotina</taxon>
        <taxon>Eurotiomycetes</taxon>
        <taxon>Eurotiomycetidae</taxon>
        <taxon>Onygenales</taxon>
        <taxon>Ajellomycetaceae</taxon>
        <taxon>Blastomyces</taxon>
    </lineage>
</organism>
<dbReference type="STRING" id="2060906.A0A0H1BHG8"/>
<comment type="similarity">
    <text evidence="1">Belongs to the aldehyde dehydrogenase family.</text>
</comment>
<reference evidence="4" key="1">
    <citation type="journal article" date="2015" name="PLoS Genet.">
        <title>The dynamic genome and transcriptome of the human fungal pathogen Blastomyces and close relative Emmonsia.</title>
        <authorList>
            <person name="Munoz J.F."/>
            <person name="Gauthier G.M."/>
            <person name="Desjardins C.A."/>
            <person name="Gallo J.E."/>
            <person name="Holder J."/>
            <person name="Sullivan T.D."/>
            <person name="Marty A.J."/>
            <person name="Carmen J.C."/>
            <person name="Chen Z."/>
            <person name="Ding L."/>
            <person name="Gujja S."/>
            <person name="Magrini V."/>
            <person name="Misas E."/>
            <person name="Mitreva M."/>
            <person name="Priest M."/>
            <person name="Saif S."/>
            <person name="Whiston E.A."/>
            <person name="Young S."/>
            <person name="Zeng Q."/>
            <person name="Goldman W.E."/>
            <person name="Mardis E.R."/>
            <person name="Taylor J.W."/>
            <person name="McEwen J.G."/>
            <person name="Clay O.K."/>
            <person name="Klein B.S."/>
            <person name="Cuomo C.A."/>
        </authorList>
    </citation>
    <scope>NUCLEOTIDE SEQUENCE [LARGE SCALE GENOMIC DNA]</scope>
    <source>
        <strain evidence="4">UAMH 139</strain>
    </source>
</reference>
<evidence type="ECO:0000313" key="4">
    <source>
        <dbReference type="Proteomes" id="UP000053573"/>
    </source>
</evidence>
<dbReference type="PANTHER" id="PTHR43866">
    <property type="entry name" value="MALONATE-SEMIALDEHYDE DEHYDROGENASE"/>
    <property type="match status" value="1"/>
</dbReference>
<dbReference type="EMBL" id="LDEV01002017">
    <property type="protein sequence ID" value="KLJ10477.1"/>
    <property type="molecule type" value="Genomic_DNA"/>
</dbReference>
<comment type="caution">
    <text evidence="3">The sequence shown here is derived from an EMBL/GenBank/DDBJ whole genome shotgun (WGS) entry which is preliminary data.</text>
</comment>
<dbReference type="Pfam" id="PF00171">
    <property type="entry name" value="Aldedh"/>
    <property type="match status" value="1"/>
</dbReference>
<dbReference type="GO" id="GO:0004491">
    <property type="term" value="F:methylmalonate-semialdehyde dehydrogenase (acylating, NAD) activity"/>
    <property type="evidence" value="ECO:0007669"/>
    <property type="project" value="InterPro"/>
</dbReference>
<dbReference type="InterPro" id="IPR015590">
    <property type="entry name" value="Aldehyde_DH_dom"/>
</dbReference>
<dbReference type="SUPFAM" id="SSF53720">
    <property type="entry name" value="ALDH-like"/>
    <property type="match status" value="1"/>
</dbReference>
<evidence type="ECO:0000313" key="3">
    <source>
        <dbReference type="EMBL" id="KLJ10477.1"/>
    </source>
</evidence>
<dbReference type="GO" id="GO:0006210">
    <property type="term" value="P:thymine catabolic process"/>
    <property type="evidence" value="ECO:0007669"/>
    <property type="project" value="TreeGrafter"/>
</dbReference>
<dbReference type="AlphaFoldDB" id="A0A0H1BHG8"/>
<accession>A0A0H1BHG8</accession>
<sequence>MVGETKAWLPEIAERAKALKVDGGFEAGADLGPVISPQSKKRIEDLIASAEEE</sequence>
<feature type="non-terminal residue" evidence="3">
    <location>
        <position position="53"/>
    </location>
</feature>